<dbReference type="FunFam" id="1.10.8.270:FF:000005">
    <property type="entry name" value="TBC1 domain family member 15"/>
    <property type="match status" value="1"/>
</dbReference>
<feature type="compositionally biased region" description="Basic and acidic residues" evidence="10">
    <location>
        <begin position="668"/>
        <end position="685"/>
    </location>
</feature>
<dbReference type="SMART" id="SM00164">
    <property type="entry name" value="TBC"/>
    <property type="match status" value="1"/>
</dbReference>
<proteinExistence type="predicted"/>
<comment type="caution">
    <text evidence="12">The sequence shown here is derived from an EMBL/GenBank/DDBJ whole genome shotgun (WGS) entry which is preliminary data.</text>
</comment>
<dbReference type="InterPro" id="IPR000195">
    <property type="entry name" value="Rab-GAP-TBC_dom"/>
</dbReference>
<reference evidence="12" key="1">
    <citation type="submission" date="2023-11" db="EMBL/GenBank/DDBJ databases">
        <title>Genome assemblies of two species of porcelain crab, Petrolisthes cinctipes and Petrolisthes manimaculis (Anomura: Porcellanidae).</title>
        <authorList>
            <person name="Angst P."/>
        </authorList>
    </citation>
    <scope>NUCLEOTIDE SEQUENCE</scope>
    <source>
        <strain evidence="12">PB745_02</strain>
        <tissue evidence="12">Gill</tissue>
    </source>
</reference>
<keyword evidence="4" id="KW-0597">Phosphoprotein</keyword>
<dbReference type="Pfam" id="PF00566">
    <property type="entry name" value="RabGAP-TBC"/>
    <property type="match status" value="1"/>
</dbReference>
<dbReference type="InterPro" id="IPR021935">
    <property type="entry name" value="SGSM1/2_RBD"/>
</dbReference>
<dbReference type="InterPro" id="IPR035969">
    <property type="entry name" value="Rab-GAP_TBC_sf"/>
</dbReference>
<feature type="region of interest" description="Disordered" evidence="10">
    <location>
        <begin position="658"/>
        <end position="693"/>
    </location>
</feature>
<feature type="domain" description="Rab-GAP TBC" evidence="11">
    <location>
        <begin position="308"/>
        <end position="518"/>
    </location>
</feature>
<dbReference type="Gene3D" id="1.10.8.270">
    <property type="entry name" value="putative rabgap domain of human tbc1 domain family member 14 like domains"/>
    <property type="match status" value="1"/>
</dbReference>
<comment type="subunit">
    <text evidence="7">Interacts with non-phosphorylated form of RAB8A; phosphorylation of RAB8A at 'Thr-72' disrupts this interaction. Interacts with ARMC12.</text>
</comment>
<gene>
    <name evidence="12" type="ORF">Pmani_009838</name>
</gene>
<dbReference type="EMBL" id="JAWZYT010000773">
    <property type="protein sequence ID" value="KAK4319211.1"/>
    <property type="molecule type" value="Genomic_DNA"/>
</dbReference>
<evidence type="ECO:0000256" key="9">
    <source>
        <dbReference type="ARBA" id="ARBA00082539"/>
    </source>
</evidence>
<evidence type="ECO:0000256" key="8">
    <source>
        <dbReference type="ARBA" id="ARBA00067480"/>
    </source>
</evidence>
<protein>
    <recommendedName>
        <fullName evidence="8">TBC1 domain family member 15</fullName>
    </recommendedName>
    <alternativeName>
        <fullName evidence="9">GTPase-activating protein RAB7</fullName>
    </alternativeName>
</protein>
<keyword evidence="2" id="KW-0343">GTPase activation</keyword>
<evidence type="ECO:0000256" key="10">
    <source>
        <dbReference type="SAM" id="MobiDB-lite"/>
    </source>
</evidence>
<keyword evidence="5" id="KW-0007">Acetylation</keyword>
<organism evidence="12 13">
    <name type="scientific">Petrolisthes manimaculis</name>
    <dbReference type="NCBI Taxonomy" id="1843537"/>
    <lineage>
        <taxon>Eukaryota</taxon>
        <taxon>Metazoa</taxon>
        <taxon>Ecdysozoa</taxon>
        <taxon>Arthropoda</taxon>
        <taxon>Crustacea</taxon>
        <taxon>Multicrustacea</taxon>
        <taxon>Malacostraca</taxon>
        <taxon>Eumalacostraca</taxon>
        <taxon>Eucarida</taxon>
        <taxon>Decapoda</taxon>
        <taxon>Pleocyemata</taxon>
        <taxon>Anomura</taxon>
        <taxon>Galatheoidea</taxon>
        <taxon>Porcellanidae</taxon>
        <taxon>Petrolisthes</taxon>
    </lineage>
</organism>
<evidence type="ECO:0000256" key="7">
    <source>
        <dbReference type="ARBA" id="ARBA00065268"/>
    </source>
</evidence>
<dbReference type="GO" id="GO:0005096">
    <property type="term" value="F:GTPase activator activity"/>
    <property type="evidence" value="ECO:0007669"/>
    <property type="project" value="UniProtKB-KW"/>
</dbReference>
<dbReference type="PANTHER" id="PTHR22957">
    <property type="entry name" value="TBC1 DOMAIN FAMILY MEMBER GTPASE-ACTIVATING PROTEIN"/>
    <property type="match status" value="1"/>
</dbReference>
<evidence type="ECO:0000256" key="6">
    <source>
        <dbReference type="ARBA" id="ARBA00055283"/>
    </source>
</evidence>
<evidence type="ECO:0000313" key="13">
    <source>
        <dbReference type="Proteomes" id="UP001292094"/>
    </source>
</evidence>
<evidence type="ECO:0000256" key="4">
    <source>
        <dbReference type="ARBA" id="ARBA00022553"/>
    </source>
</evidence>
<feature type="compositionally biased region" description="Basic and acidic residues" evidence="10">
    <location>
        <begin position="603"/>
        <end position="616"/>
    </location>
</feature>
<evidence type="ECO:0000256" key="5">
    <source>
        <dbReference type="ARBA" id="ARBA00022990"/>
    </source>
</evidence>
<evidence type="ECO:0000256" key="2">
    <source>
        <dbReference type="ARBA" id="ARBA00022468"/>
    </source>
</evidence>
<dbReference type="FunFam" id="1.10.472.80:FF:000005">
    <property type="entry name" value="TBC1 domain family member 15"/>
    <property type="match status" value="1"/>
</dbReference>
<dbReference type="AlphaFoldDB" id="A0AAE1Q3Y5"/>
<dbReference type="Proteomes" id="UP001292094">
    <property type="component" value="Unassembled WGS sequence"/>
</dbReference>
<evidence type="ECO:0000256" key="3">
    <source>
        <dbReference type="ARBA" id="ARBA00022490"/>
    </source>
</evidence>
<dbReference type="GO" id="GO:0005737">
    <property type="term" value="C:cytoplasm"/>
    <property type="evidence" value="ECO:0007669"/>
    <property type="project" value="UniProtKB-SubCell"/>
</dbReference>
<evidence type="ECO:0000259" key="11">
    <source>
        <dbReference type="PROSITE" id="PS50086"/>
    </source>
</evidence>
<keyword evidence="13" id="KW-1185">Reference proteome</keyword>
<dbReference type="PROSITE" id="PS50086">
    <property type="entry name" value="TBC_RABGAP"/>
    <property type="match status" value="1"/>
</dbReference>
<comment type="subcellular location">
    <subcellularLocation>
        <location evidence="1">Cytoplasm</location>
    </subcellularLocation>
</comment>
<comment type="function">
    <text evidence="6">Acts as a GTPase activating protein for RAB7A. Does not act on RAB4, RAB5 or RAB6.</text>
</comment>
<dbReference type="SUPFAM" id="SSF47923">
    <property type="entry name" value="Ypt/Rab-GAP domain of gyp1p"/>
    <property type="match status" value="2"/>
</dbReference>
<dbReference type="PANTHER" id="PTHR22957:SF645">
    <property type="entry name" value="LD27216P"/>
    <property type="match status" value="1"/>
</dbReference>
<feature type="region of interest" description="Disordered" evidence="10">
    <location>
        <begin position="584"/>
        <end position="624"/>
    </location>
</feature>
<dbReference type="Gene3D" id="1.10.472.80">
    <property type="entry name" value="Ypt/Rab-GAP domain of gyp1p, domain 3"/>
    <property type="match status" value="1"/>
</dbReference>
<dbReference type="Pfam" id="PF12068">
    <property type="entry name" value="PH_RBD"/>
    <property type="match status" value="1"/>
</dbReference>
<keyword evidence="3" id="KW-0963">Cytoplasm</keyword>
<evidence type="ECO:0000313" key="12">
    <source>
        <dbReference type="EMBL" id="KAK4319211.1"/>
    </source>
</evidence>
<evidence type="ECO:0000256" key="1">
    <source>
        <dbReference type="ARBA" id="ARBA00004496"/>
    </source>
</evidence>
<name>A0AAE1Q3Y5_9EUCA</name>
<accession>A0AAE1Q3Y5</accession>
<sequence length="693" mass="79408">MDEELLVYEQDEVHTIPTSQDDLSVSGKLRIIEKRHGVVIEWRYSDDETSTDNEWAVINTAAVTFTHHNVSDSVEISSPRRTVRPISIELVDLRSYKICDNHSLVLIQRDGTTHPALAFHSGSVHCFVEVLLRYVAVKKSEKDGDLYLVSDKRQAAQDQELAAMNLVPSRYGMAGDGGGWSGGGPSGQWTSTHQRVMGFINNLKRDPYTTAAGALSKFYDTVLYSDVEGYVRENDGGEDEVAELFHSLNGFEDLEPGYELLTKKGTLNERPKVERLSPLTHDDFQQYVDDDGRIHDVTPLRDRIFRGGLHPNLRREVWCFLLNHNEWNATHIQREERRRSREDLYYTMKQQWRTVTPDQESRFSGFKERRSLIEKDVNRTDRNHPFYEGEHNLNVTALHDILMTYVMYNFDLGYVQGMSDLLAPILYVTQNEPIAFWCFVGYMDMVYRNFDMDQSGMKQQLKDMQQVVRLVDPELMSYLEIRDSANFYFCFRWLLVRFKRELNYANTLRLWEVLWTGRPCPNFHLLLAVALLDTEKNTIMENKFGFTEILKHINDISLRIDLDATLRKAEAIYKQIASSPNVPDGVRTVLGLPPQEPQQQHKSNKDEDASERRGSGSDEDVGSVNVTEGLGLVGVVSSMIGSAVRHLGGEDMMQASLEAVSGQQQEEGTSHQRRDAEAETEKRFETALSHQFV</sequence>